<evidence type="ECO:0000313" key="6">
    <source>
        <dbReference type="Proteomes" id="UP000214588"/>
    </source>
</evidence>
<dbReference type="PANTHER" id="PTHR30290:SF9">
    <property type="entry name" value="OLIGOPEPTIDE-BINDING PROTEIN APPA"/>
    <property type="match status" value="1"/>
</dbReference>
<comment type="caution">
    <text evidence="5">The sequence shown here is derived from an EMBL/GenBank/DDBJ whole genome shotgun (WGS) entry which is preliminary data.</text>
</comment>
<dbReference type="InterPro" id="IPR039424">
    <property type="entry name" value="SBP_5"/>
</dbReference>
<evidence type="ECO:0000256" key="3">
    <source>
        <dbReference type="ARBA" id="ARBA00022729"/>
    </source>
</evidence>
<dbReference type="InterPro" id="IPR000914">
    <property type="entry name" value="SBP_5_dom"/>
</dbReference>
<dbReference type="EMBL" id="NIQC01000024">
    <property type="protein sequence ID" value="OWZ83202.1"/>
    <property type="molecule type" value="Genomic_DNA"/>
</dbReference>
<evidence type="ECO:0000256" key="1">
    <source>
        <dbReference type="ARBA" id="ARBA00005695"/>
    </source>
</evidence>
<keyword evidence="3" id="KW-0732">Signal</keyword>
<feature type="domain" description="Solute-binding protein family 5" evidence="4">
    <location>
        <begin position="263"/>
        <end position="554"/>
    </location>
</feature>
<dbReference type="Gene3D" id="3.40.190.10">
    <property type="entry name" value="Periplasmic binding protein-like II"/>
    <property type="match status" value="1"/>
</dbReference>
<dbReference type="PANTHER" id="PTHR30290">
    <property type="entry name" value="PERIPLASMIC BINDING COMPONENT OF ABC TRANSPORTER"/>
    <property type="match status" value="1"/>
</dbReference>
<name>A0A226BWP8_9FIRM</name>
<dbReference type="PROSITE" id="PS51257">
    <property type="entry name" value="PROKAR_LIPOPROTEIN"/>
    <property type="match status" value="1"/>
</dbReference>
<proteinExistence type="inferred from homology"/>
<dbReference type="GO" id="GO:1904680">
    <property type="term" value="F:peptide transmembrane transporter activity"/>
    <property type="evidence" value="ECO:0007669"/>
    <property type="project" value="TreeGrafter"/>
</dbReference>
<organism evidence="5 6">
    <name type="scientific">Natranaerobius trueperi</name>
    <dbReference type="NCBI Taxonomy" id="759412"/>
    <lineage>
        <taxon>Bacteria</taxon>
        <taxon>Bacillati</taxon>
        <taxon>Bacillota</taxon>
        <taxon>Clostridia</taxon>
        <taxon>Natranaerobiales</taxon>
        <taxon>Natranaerobiaceae</taxon>
        <taxon>Natranaerobius</taxon>
    </lineage>
</organism>
<dbReference type="RefSeq" id="WP_089024106.1">
    <property type="nucleotide sequence ID" value="NZ_NIQC01000024.1"/>
</dbReference>
<evidence type="ECO:0000259" key="4">
    <source>
        <dbReference type="Pfam" id="PF00496"/>
    </source>
</evidence>
<dbReference type="Pfam" id="PF00496">
    <property type="entry name" value="SBP_bac_5"/>
    <property type="match status" value="1"/>
</dbReference>
<keyword evidence="2" id="KW-0813">Transport</keyword>
<dbReference type="Gene3D" id="3.90.76.10">
    <property type="entry name" value="Dipeptide-binding Protein, Domain 1"/>
    <property type="match status" value="1"/>
</dbReference>
<dbReference type="OrthoDB" id="9772924at2"/>
<dbReference type="CDD" id="cd00995">
    <property type="entry name" value="PBP2_NikA_DppA_OppA_like"/>
    <property type="match status" value="1"/>
</dbReference>
<evidence type="ECO:0000313" key="5">
    <source>
        <dbReference type="EMBL" id="OWZ83202.1"/>
    </source>
</evidence>
<dbReference type="SUPFAM" id="SSF53850">
    <property type="entry name" value="Periplasmic binding protein-like II"/>
    <property type="match status" value="2"/>
</dbReference>
<dbReference type="Proteomes" id="UP000214588">
    <property type="component" value="Unassembled WGS sequence"/>
</dbReference>
<dbReference type="Gene3D" id="3.10.105.10">
    <property type="entry name" value="Dipeptide-binding Protein, Domain 3"/>
    <property type="match status" value="2"/>
</dbReference>
<accession>A0A226BWP8</accession>
<comment type="similarity">
    <text evidence="1">Belongs to the bacterial solute-binding protein 5 family.</text>
</comment>
<evidence type="ECO:0000256" key="2">
    <source>
        <dbReference type="ARBA" id="ARBA00022448"/>
    </source>
</evidence>
<dbReference type="AlphaFoldDB" id="A0A226BWP8"/>
<sequence length="560" mass="64457">MIKPLKLLIIVLLALTTTFIFMGCGEEDPVADKDEPEEERIVPELTLHTTTMEFDPGRNEAALMIQENMEELGFKVDVRPLEHSTLVDRARRAPGEKDWHGLILGWSGRIERIDPDMFTYTLFHSSQAVQGGNNFHAYQDDEFDEIAKAQRKAMDTDERQELIYEAQEKLAEDAPMYVLYYVEGLNALNTEKWDEDTMIKTPEGLYNEWLPFYGEPLTDDSELRIGGLQDLDTVNPYAATSVFEWKLLRLVYDKLVRVGPGLEPKPWAAEDFEVSEEGDQVDVSLRDDMTFHDGKPVTPDDVVFTFENMIDVGVPYFEGFLDPIDQVELLEDDTIRFELEDPYAPFLTNTLGQIPILPKHIWEDIEEEENLSHPDEYENIPVIGSGPFEFSDWQRGEYLQIEKYEEYFEADEIDMDGINYIIYGHEEGQFGGLEQEAIEMVAEGFESDYVDRVDDIDHLELKTHPSIGLNYMSLNNSKPPFDDKAVRHAMGHLINHELLIDVLQDGYAMPGGAGRVISPANDFWRNPDVEEYEFDMDKARSILEEAGYEWDSEGRIYYPE</sequence>
<dbReference type="GO" id="GO:0015833">
    <property type="term" value="P:peptide transport"/>
    <property type="evidence" value="ECO:0007669"/>
    <property type="project" value="TreeGrafter"/>
</dbReference>
<protein>
    <submittedName>
        <fullName evidence="5">ABC transporter substrate-binding protein</fullName>
    </submittedName>
</protein>
<gene>
    <name evidence="5" type="ORF">CDO51_09895</name>
</gene>
<keyword evidence="6" id="KW-1185">Reference proteome</keyword>
<reference evidence="5 6" key="1">
    <citation type="submission" date="2017-06" db="EMBL/GenBank/DDBJ databases">
        <title>Draft Genome Sequence of Natranaerobius trueperi halophilic, alkalithermophilic bacteria from soda lakes.</title>
        <authorList>
            <person name="Zhao B."/>
        </authorList>
    </citation>
    <scope>NUCLEOTIDE SEQUENCE [LARGE SCALE GENOMIC DNA]</scope>
    <source>
        <strain evidence="5 6">DSM 18760</strain>
    </source>
</reference>